<dbReference type="PROSITE" id="PS50887">
    <property type="entry name" value="GGDEF"/>
    <property type="match status" value="1"/>
</dbReference>
<dbReference type="PANTHER" id="PTHR44757">
    <property type="entry name" value="DIGUANYLATE CYCLASE DGCP"/>
    <property type="match status" value="1"/>
</dbReference>
<dbReference type="NCBIfam" id="TIGR00229">
    <property type="entry name" value="sensory_box"/>
    <property type="match status" value="3"/>
</dbReference>
<evidence type="ECO:0000259" key="2">
    <source>
        <dbReference type="PROSITE" id="PS50113"/>
    </source>
</evidence>
<dbReference type="InterPro" id="IPR035965">
    <property type="entry name" value="PAS-like_dom_sf"/>
</dbReference>
<evidence type="ECO:0000259" key="1">
    <source>
        <dbReference type="PROSITE" id="PS50112"/>
    </source>
</evidence>
<dbReference type="InterPro" id="IPR029787">
    <property type="entry name" value="Nucleotide_cyclase"/>
</dbReference>
<dbReference type="RefSeq" id="WP_394417590.1">
    <property type="nucleotide sequence ID" value="NZ_JBIGIC010000022.1"/>
</dbReference>
<dbReference type="InterPro" id="IPR000700">
    <property type="entry name" value="PAS-assoc_C"/>
</dbReference>
<dbReference type="InterPro" id="IPR052155">
    <property type="entry name" value="Biofilm_reg_signaling"/>
</dbReference>
<reference evidence="4 5" key="1">
    <citation type="submission" date="2024-08" db="EMBL/GenBank/DDBJ databases">
        <authorList>
            <person name="Lu H."/>
        </authorList>
    </citation>
    <scope>NUCLEOTIDE SEQUENCE [LARGE SCALE GENOMIC DNA]</scope>
    <source>
        <strain evidence="4 5">BYS78W</strain>
    </source>
</reference>
<comment type="caution">
    <text evidence="4">The sequence shown here is derived from an EMBL/GenBank/DDBJ whole genome shotgun (WGS) entry which is preliminary data.</text>
</comment>
<dbReference type="SMART" id="SM00267">
    <property type="entry name" value="GGDEF"/>
    <property type="match status" value="1"/>
</dbReference>
<evidence type="ECO:0000259" key="3">
    <source>
        <dbReference type="PROSITE" id="PS50887"/>
    </source>
</evidence>
<dbReference type="SUPFAM" id="SSF55073">
    <property type="entry name" value="Nucleotide cyclase"/>
    <property type="match status" value="1"/>
</dbReference>
<dbReference type="SMART" id="SM00086">
    <property type="entry name" value="PAC"/>
    <property type="match status" value="3"/>
</dbReference>
<organism evidence="4 5">
    <name type="scientific">Pelomonas candidula</name>
    <dbReference type="NCBI Taxonomy" id="3299025"/>
    <lineage>
        <taxon>Bacteria</taxon>
        <taxon>Pseudomonadati</taxon>
        <taxon>Pseudomonadota</taxon>
        <taxon>Betaproteobacteria</taxon>
        <taxon>Burkholderiales</taxon>
        <taxon>Sphaerotilaceae</taxon>
        <taxon>Roseateles</taxon>
    </lineage>
</organism>
<dbReference type="Pfam" id="PF08448">
    <property type="entry name" value="PAS_4"/>
    <property type="match status" value="3"/>
</dbReference>
<feature type="domain" description="PAC" evidence="2">
    <location>
        <begin position="464"/>
        <end position="520"/>
    </location>
</feature>
<feature type="domain" description="PAC" evidence="2">
    <location>
        <begin position="98"/>
        <end position="149"/>
    </location>
</feature>
<dbReference type="PROSITE" id="PS50113">
    <property type="entry name" value="PAC"/>
    <property type="match status" value="3"/>
</dbReference>
<dbReference type="InterPro" id="IPR043128">
    <property type="entry name" value="Rev_trsase/Diguanyl_cyclase"/>
</dbReference>
<dbReference type="InterPro" id="IPR001610">
    <property type="entry name" value="PAC"/>
</dbReference>
<dbReference type="EMBL" id="JBIGIC010000022">
    <property type="protein sequence ID" value="MFG6490414.1"/>
    <property type="molecule type" value="Genomic_DNA"/>
</dbReference>
<dbReference type="Proteomes" id="UP001606134">
    <property type="component" value="Unassembled WGS sequence"/>
</dbReference>
<dbReference type="InterPro" id="IPR000160">
    <property type="entry name" value="GGDEF_dom"/>
</dbReference>
<dbReference type="SMART" id="SM00091">
    <property type="entry name" value="PAS"/>
    <property type="match status" value="3"/>
</dbReference>
<dbReference type="InterPro" id="IPR000014">
    <property type="entry name" value="PAS"/>
</dbReference>
<dbReference type="SUPFAM" id="SSF55785">
    <property type="entry name" value="PYP-like sensor domain (PAS domain)"/>
    <property type="match status" value="4"/>
</dbReference>
<dbReference type="NCBIfam" id="TIGR00254">
    <property type="entry name" value="GGDEF"/>
    <property type="match status" value="1"/>
</dbReference>
<feature type="domain" description="PAC" evidence="2">
    <location>
        <begin position="220"/>
        <end position="273"/>
    </location>
</feature>
<accession>A0ABW7HKH6</accession>
<dbReference type="CDD" id="cd00130">
    <property type="entry name" value="PAS"/>
    <property type="match status" value="2"/>
</dbReference>
<proteinExistence type="predicted"/>
<protein>
    <submittedName>
        <fullName evidence="4">PAS domain-containing protein</fullName>
    </submittedName>
</protein>
<evidence type="ECO:0000313" key="5">
    <source>
        <dbReference type="Proteomes" id="UP001606134"/>
    </source>
</evidence>
<feature type="domain" description="PAS" evidence="1">
    <location>
        <begin position="270"/>
        <end position="325"/>
    </location>
</feature>
<dbReference type="Gene3D" id="3.30.450.20">
    <property type="entry name" value="PAS domain"/>
    <property type="match status" value="4"/>
</dbReference>
<name>A0ABW7HKH6_9BURK</name>
<dbReference type="PROSITE" id="PS50112">
    <property type="entry name" value="PAS"/>
    <property type="match status" value="2"/>
</dbReference>
<gene>
    <name evidence="4" type="ORF">ACG04R_27355</name>
</gene>
<dbReference type="Pfam" id="PF00990">
    <property type="entry name" value="GGDEF"/>
    <property type="match status" value="1"/>
</dbReference>
<dbReference type="PANTHER" id="PTHR44757:SF2">
    <property type="entry name" value="BIOFILM ARCHITECTURE MAINTENANCE PROTEIN MBAA"/>
    <property type="match status" value="1"/>
</dbReference>
<dbReference type="CDD" id="cd01949">
    <property type="entry name" value="GGDEF"/>
    <property type="match status" value="1"/>
</dbReference>
<sequence>MMTPSTTGQLPEAHLDGRSAEDALKDAQVSGRLADVGGWQMELVGKRRIHWTQTVADIHEAPPGYAPTLDEALSFIDEAHRALLTASLEDGLRTGQRWSVEVPLRTAKGNRRWVRIVGDTQYDGGMPVRVVGALQDITERKDLELRLSTQASFIRGITDHLSVQVAYVDRDGRYQFVNQALCERFGLPREQILGRKKAELLGDERDEATEARLAAALAGQDQRFESQKRIGGRLHTFESQFVPDVDARGEVVGVFAMGIDITERKAAENALRELTDIFDNTPDFVVQTDWTGRVIYMNPAGRQAVGFGPDEDLTSHSFAEFYTPDCTQMLLQTATPCARRHGVWVGESRLILGSRGVVPVNHMVLAHKDAGGRISRYSSVMRDISQQVQARDALHRQTQTLSSIAEAIPAVIGSVGPDETYRFVNSAFEKWRGKPRSDIIGRRVRDELGELEYAVSAPNIRRAMNGEFVAFERDSYYGDKQRFQFVSYIPLRLPDGALDGFVGVAQDITMHKQEELRLLKLSESDPLTGLLNRQGLETYLEQGHDTHEDGLALLYIDLDRFKPVNDTYGHPMGDALLQAFAERLRKLVRPTDVVARLGGDEFAIVLPGIRAKANADAVADKVVTAAGTPFRIGQLELRIGASVGVAMAGADGWDGLVQRADEAVYRAKAAGRGQRA</sequence>
<dbReference type="InterPro" id="IPR013656">
    <property type="entry name" value="PAS_4"/>
</dbReference>
<feature type="domain" description="PAS" evidence="1">
    <location>
        <begin position="150"/>
        <end position="220"/>
    </location>
</feature>
<dbReference type="Gene3D" id="3.30.70.270">
    <property type="match status" value="1"/>
</dbReference>
<keyword evidence="5" id="KW-1185">Reference proteome</keyword>
<feature type="domain" description="GGDEF" evidence="3">
    <location>
        <begin position="549"/>
        <end position="676"/>
    </location>
</feature>
<evidence type="ECO:0000313" key="4">
    <source>
        <dbReference type="EMBL" id="MFG6490414.1"/>
    </source>
</evidence>